<dbReference type="EC" id="2.7.13.3" evidence="3"/>
<keyword evidence="8" id="KW-0418">Kinase</keyword>
<dbReference type="GO" id="GO:0000155">
    <property type="term" value="F:phosphorelay sensor kinase activity"/>
    <property type="evidence" value="ECO:0007669"/>
    <property type="project" value="InterPro"/>
</dbReference>
<dbReference type="GO" id="GO:0046983">
    <property type="term" value="F:protein dimerization activity"/>
    <property type="evidence" value="ECO:0007669"/>
    <property type="project" value="InterPro"/>
</dbReference>
<name>A0A9Q9IRR8_9ACTN</name>
<dbReference type="AlphaFoldDB" id="A0A9Q9IRR8"/>
<dbReference type="SUPFAM" id="SSF55781">
    <property type="entry name" value="GAF domain-like"/>
    <property type="match status" value="1"/>
</dbReference>
<keyword evidence="9" id="KW-0067">ATP-binding</keyword>
<protein>
    <recommendedName>
        <fullName evidence="3">histidine kinase</fullName>
        <ecNumber evidence="3">2.7.13.3</ecNumber>
    </recommendedName>
</protein>
<dbReference type="PANTHER" id="PTHR24421">
    <property type="entry name" value="NITRATE/NITRITE SENSOR PROTEIN NARX-RELATED"/>
    <property type="match status" value="1"/>
</dbReference>
<evidence type="ECO:0000256" key="12">
    <source>
        <dbReference type="ARBA" id="ARBA00023136"/>
    </source>
</evidence>
<evidence type="ECO:0000313" key="16">
    <source>
        <dbReference type="EMBL" id="UWZ58204.1"/>
    </source>
</evidence>
<dbReference type="InterPro" id="IPR003018">
    <property type="entry name" value="GAF"/>
</dbReference>
<organism evidence="16 17">
    <name type="scientific">Dactylosporangium aurantiacum</name>
    <dbReference type="NCBI Taxonomy" id="35754"/>
    <lineage>
        <taxon>Bacteria</taxon>
        <taxon>Bacillati</taxon>
        <taxon>Actinomycetota</taxon>
        <taxon>Actinomycetes</taxon>
        <taxon>Micromonosporales</taxon>
        <taxon>Micromonosporaceae</taxon>
        <taxon>Dactylosporangium</taxon>
    </lineage>
</organism>
<evidence type="ECO:0000256" key="11">
    <source>
        <dbReference type="ARBA" id="ARBA00023012"/>
    </source>
</evidence>
<comment type="subcellular location">
    <subcellularLocation>
        <location evidence="2">Membrane</location>
        <topology evidence="2">Multi-pass membrane protein</topology>
    </subcellularLocation>
</comment>
<feature type="transmembrane region" description="Helical" evidence="13">
    <location>
        <begin position="29"/>
        <end position="48"/>
    </location>
</feature>
<evidence type="ECO:0000259" key="15">
    <source>
        <dbReference type="SMART" id="SM00387"/>
    </source>
</evidence>
<feature type="transmembrane region" description="Helical" evidence="13">
    <location>
        <begin position="60"/>
        <end position="77"/>
    </location>
</feature>
<dbReference type="EMBL" id="CP073767">
    <property type="protein sequence ID" value="UWZ58204.1"/>
    <property type="molecule type" value="Genomic_DNA"/>
</dbReference>
<dbReference type="GO" id="GO:0016020">
    <property type="term" value="C:membrane"/>
    <property type="evidence" value="ECO:0007669"/>
    <property type="project" value="UniProtKB-SubCell"/>
</dbReference>
<dbReference type="Pfam" id="PF07730">
    <property type="entry name" value="HisKA_3"/>
    <property type="match status" value="1"/>
</dbReference>
<keyword evidence="12 13" id="KW-0472">Membrane</keyword>
<dbReference type="Gene3D" id="3.30.565.10">
    <property type="entry name" value="Histidine kinase-like ATPase, C-terminal domain"/>
    <property type="match status" value="1"/>
</dbReference>
<dbReference type="SMART" id="SM00065">
    <property type="entry name" value="GAF"/>
    <property type="match status" value="1"/>
</dbReference>
<dbReference type="PANTHER" id="PTHR24421:SF10">
    <property type="entry name" value="NITRATE_NITRITE SENSOR PROTEIN NARQ"/>
    <property type="match status" value="1"/>
</dbReference>
<dbReference type="InterPro" id="IPR050482">
    <property type="entry name" value="Sensor_HK_TwoCompSys"/>
</dbReference>
<evidence type="ECO:0000256" key="4">
    <source>
        <dbReference type="ARBA" id="ARBA00022553"/>
    </source>
</evidence>
<proteinExistence type="predicted"/>
<dbReference type="InterPro" id="IPR011712">
    <property type="entry name" value="Sig_transdc_His_kin_sub3_dim/P"/>
</dbReference>
<evidence type="ECO:0000256" key="1">
    <source>
        <dbReference type="ARBA" id="ARBA00000085"/>
    </source>
</evidence>
<evidence type="ECO:0000256" key="7">
    <source>
        <dbReference type="ARBA" id="ARBA00022741"/>
    </source>
</evidence>
<comment type="catalytic activity">
    <reaction evidence="1">
        <text>ATP + protein L-histidine = ADP + protein N-phospho-L-histidine.</text>
        <dbReference type="EC" id="2.7.13.3"/>
    </reaction>
</comment>
<dbReference type="InterPro" id="IPR036890">
    <property type="entry name" value="HATPase_C_sf"/>
</dbReference>
<dbReference type="Pfam" id="PF02518">
    <property type="entry name" value="HATPase_c"/>
    <property type="match status" value="1"/>
</dbReference>
<dbReference type="OrthoDB" id="5242012at2"/>
<evidence type="ECO:0000256" key="13">
    <source>
        <dbReference type="SAM" id="Phobius"/>
    </source>
</evidence>
<dbReference type="KEGG" id="daur:Daura_19750"/>
<dbReference type="SUPFAM" id="SSF55874">
    <property type="entry name" value="ATPase domain of HSP90 chaperone/DNA topoisomerase II/histidine kinase"/>
    <property type="match status" value="1"/>
</dbReference>
<keyword evidence="11" id="KW-0902">Two-component regulatory system</keyword>
<dbReference type="Gene3D" id="1.20.5.1930">
    <property type="match status" value="1"/>
</dbReference>
<sequence>MAAEQGSPRMAAIRHAPLSWLVRPVRPPWATGIAVALLLITLETVAVAPFRGVMTSFSPAMVYIIGVLVISAVWGRWLGMFTALASTAAFAVSHGLTVGRFTASDVQDLAGLAVFLAVVLATSALADLSRARTVEAEESDLTAAMAQLLLHTDDVATVLPAVARCIAQSLQLPEAEIHLAAVAGDDRRTALPLSAGADRIGTLLVPATVPGRTMGRLRERVVPSLASLLHAGWERTAVLHSLESSRKRLGRLAAEQAALGRVATLVARGGRPAEVFDAITTELHGLLSDFSTWLLRYEPDGTVTILSTSMPGLQPGQTRWPLRGENIPLRVRETGRPARMDSFQLAAGDGAELAREFGIRSAVGLPIVVEGRLWGLASVASTRPEPLPADTEARVAGFVRLAATAVANADSREELAASRARLVVAADQTRERIERRLHDGALQHFLAVAMRLGATQAGLPPDQQETKAELSRALDGLNRAVDDLREICQGIHPTLLAAGGLPPALKALARRSPVPVDLDLHTDERLPSVVEVAAYHMVSEALTNAGRHARASLVHVRTATQDGALHLSVSDDGAGGADPHRGTGLIALQDRVEALGGQLTVTSPTGGGTLLTATIPTTVAT</sequence>
<evidence type="ECO:0000256" key="3">
    <source>
        <dbReference type="ARBA" id="ARBA00012438"/>
    </source>
</evidence>
<dbReference type="Pfam" id="PF01590">
    <property type="entry name" value="GAF"/>
    <property type="match status" value="1"/>
</dbReference>
<evidence type="ECO:0000313" key="17">
    <source>
        <dbReference type="Proteomes" id="UP001058003"/>
    </source>
</evidence>
<dbReference type="Proteomes" id="UP001058003">
    <property type="component" value="Chromosome"/>
</dbReference>
<evidence type="ECO:0000256" key="9">
    <source>
        <dbReference type="ARBA" id="ARBA00022840"/>
    </source>
</evidence>
<dbReference type="InterPro" id="IPR003594">
    <property type="entry name" value="HATPase_dom"/>
</dbReference>
<keyword evidence="4" id="KW-0597">Phosphoprotein</keyword>
<evidence type="ECO:0000256" key="5">
    <source>
        <dbReference type="ARBA" id="ARBA00022679"/>
    </source>
</evidence>
<keyword evidence="5" id="KW-0808">Transferase</keyword>
<keyword evidence="10 13" id="KW-1133">Transmembrane helix</keyword>
<dbReference type="InterPro" id="IPR038318">
    <property type="entry name" value="KdpD_sf"/>
</dbReference>
<keyword evidence="7" id="KW-0547">Nucleotide-binding</keyword>
<gene>
    <name evidence="16" type="ORF">Daura_19750</name>
</gene>
<evidence type="ECO:0000259" key="14">
    <source>
        <dbReference type="SMART" id="SM00065"/>
    </source>
</evidence>
<evidence type="ECO:0000256" key="6">
    <source>
        <dbReference type="ARBA" id="ARBA00022692"/>
    </source>
</evidence>
<dbReference type="Pfam" id="PF13493">
    <property type="entry name" value="DUF4118"/>
    <property type="match status" value="1"/>
</dbReference>
<dbReference type="RefSeq" id="WP_052387379.1">
    <property type="nucleotide sequence ID" value="NZ_CP073767.1"/>
</dbReference>
<reference evidence="16" key="1">
    <citation type="submission" date="2021-04" db="EMBL/GenBank/DDBJ databases">
        <title>Dactylosporangium aurantiacum NRRL B-8018 full assembly.</title>
        <authorList>
            <person name="Hartkoorn R.C."/>
            <person name="Beaudoing E."/>
            <person name="Hot D."/>
        </authorList>
    </citation>
    <scope>NUCLEOTIDE SEQUENCE</scope>
    <source>
        <strain evidence="16">NRRL B-8018</strain>
    </source>
</reference>
<feature type="domain" description="Histidine kinase/HSP90-like ATPase" evidence="15">
    <location>
        <begin position="529"/>
        <end position="619"/>
    </location>
</feature>
<accession>A0A9Q9IRR8</accession>
<dbReference type="InterPro" id="IPR025201">
    <property type="entry name" value="KdpD_TM"/>
</dbReference>
<evidence type="ECO:0000256" key="8">
    <source>
        <dbReference type="ARBA" id="ARBA00022777"/>
    </source>
</evidence>
<evidence type="ECO:0000256" key="10">
    <source>
        <dbReference type="ARBA" id="ARBA00022989"/>
    </source>
</evidence>
<dbReference type="Gene3D" id="3.30.450.40">
    <property type="match status" value="1"/>
</dbReference>
<evidence type="ECO:0000256" key="2">
    <source>
        <dbReference type="ARBA" id="ARBA00004141"/>
    </source>
</evidence>
<dbReference type="CDD" id="cd16917">
    <property type="entry name" value="HATPase_UhpB-NarQ-NarX-like"/>
    <property type="match status" value="1"/>
</dbReference>
<dbReference type="Gene3D" id="1.20.120.620">
    <property type="entry name" value="Backbone structure of the membrane domain of e. Coli histidine kinase receptor kdpd"/>
    <property type="match status" value="1"/>
</dbReference>
<dbReference type="SMART" id="SM00387">
    <property type="entry name" value="HATPase_c"/>
    <property type="match status" value="1"/>
</dbReference>
<feature type="domain" description="GAF" evidence="14">
    <location>
        <begin position="271"/>
        <end position="416"/>
    </location>
</feature>
<dbReference type="InterPro" id="IPR029016">
    <property type="entry name" value="GAF-like_dom_sf"/>
</dbReference>
<dbReference type="GO" id="GO:0005524">
    <property type="term" value="F:ATP binding"/>
    <property type="evidence" value="ECO:0007669"/>
    <property type="project" value="UniProtKB-KW"/>
</dbReference>
<keyword evidence="6 13" id="KW-0812">Transmembrane</keyword>
<keyword evidence="17" id="KW-1185">Reference proteome</keyword>